<protein>
    <submittedName>
        <fullName evidence="1">Type II toxin-antitoxin system RelE/ParE family toxin</fullName>
    </submittedName>
</protein>
<sequence length="94" mass="11215">MNVVWTENSEYTLNEIIEYIEVDFGLLVAQDYYFDVISMVHSISRKPEIFSICQLKTQVRKAVINKKTILYYKTFSGNLYLLGFYDTRKEIHKF</sequence>
<dbReference type="RefSeq" id="WP_125012447.1">
    <property type="nucleotide sequence ID" value="NZ_RQVR01000007.1"/>
</dbReference>
<dbReference type="InterPro" id="IPR035093">
    <property type="entry name" value="RelE/ParE_toxin_dom_sf"/>
</dbReference>
<evidence type="ECO:0000313" key="2">
    <source>
        <dbReference type="Proteomes" id="UP000271937"/>
    </source>
</evidence>
<evidence type="ECO:0000313" key="1">
    <source>
        <dbReference type="EMBL" id="RRJ91699.1"/>
    </source>
</evidence>
<dbReference type="AlphaFoldDB" id="A0A3P3WDK3"/>
<keyword evidence="2" id="KW-1185">Reference proteome</keyword>
<proteinExistence type="predicted"/>
<dbReference type="Proteomes" id="UP000271937">
    <property type="component" value="Unassembled WGS sequence"/>
</dbReference>
<comment type="caution">
    <text evidence="1">The sequence shown here is derived from an EMBL/GenBank/DDBJ whole genome shotgun (WGS) entry which is preliminary data.</text>
</comment>
<gene>
    <name evidence="1" type="ORF">EG849_07420</name>
</gene>
<dbReference type="EMBL" id="RQVR01000007">
    <property type="protein sequence ID" value="RRJ91699.1"/>
    <property type="molecule type" value="Genomic_DNA"/>
</dbReference>
<dbReference type="Gene3D" id="3.30.2310.20">
    <property type="entry name" value="RelE-like"/>
    <property type="match status" value="1"/>
</dbReference>
<name>A0A3P3WDK3_9FLAO</name>
<dbReference type="OrthoDB" id="1098070at2"/>
<reference evidence="1 2" key="1">
    <citation type="submission" date="2018-11" db="EMBL/GenBank/DDBJ databases">
        <title>Flavobacterium sp. nov., YIM 102600 draft genome.</title>
        <authorList>
            <person name="Li G."/>
            <person name="Jiang Y."/>
        </authorList>
    </citation>
    <scope>NUCLEOTIDE SEQUENCE [LARGE SCALE GENOMIC DNA]</scope>
    <source>
        <strain evidence="1 2">YIM 102600</strain>
    </source>
</reference>
<accession>A0A3P3WDK3</accession>
<organism evidence="1 2">
    <name type="scientific">Flavobacterium macacae</name>
    <dbReference type="NCBI Taxonomy" id="2488993"/>
    <lineage>
        <taxon>Bacteria</taxon>
        <taxon>Pseudomonadati</taxon>
        <taxon>Bacteroidota</taxon>
        <taxon>Flavobacteriia</taxon>
        <taxon>Flavobacteriales</taxon>
        <taxon>Flavobacteriaceae</taxon>
        <taxon>Flavobacterium</taxon>
    </lineage>
</organism>